<dbReference type="CDD" id="cd06261">
    <property type="entry name" value="TM_PBP2"/>
    <property type="match status" value="1"/>
</dbReference>
<dbReference type="EMBL" id="FWZX01000002">
    <property type="protein sequence ID" value="SME98331.1"/>
    <property type="molecule type" value="Genomic_DNA"/>
</dbReference>
<comment type="subcellular location">
    <subcellularLocation>
        <location evidence="1 7">Cell membrane</location>
        <topology evidence="1 7">Multi-pass membrane protein</topology>
    </subcellularLocation>
</comment>
<feature type="transmembrane region" description="Helical" evidence="7">
    <location>
        <begin position="233"/>
        <end position="259"/>
    </location>
</feature>
<dbReference type="RefSeq" id="WP_085121233.1">
    <property type="nucleotide sequence ID" value="NZ_FWZX01000002.1"/>
</dbReference>
<dbReference type="Pfam" id="PF00528">
    <property type="entry name" value="BPD_transp_1"/>
    <property type="match status" value="1"/>
</dbReference>
<evidence type="ECO:0000256" key="1">
    <source>
        <dbReference type="ARBA" id="ARBA00004651"/>
    </source>
</evidence>
<dbReference type="Gene3D" id="1.10.3720.10">
    <property type="entry name" value="MetI-like"/>
    <property type="match status" value="1"/>
</dbReference>
<evidence type="ECO:0000256" key="3">
    <source>
        <dbReference type="ARBA" id="ARBA00022475"/>
    </source>
</evidence>
<feature type="transmembrane region" description="Helical" evidence="7">
    <location>
        <begin position="135"/>
        <end position="156"/>
    </location>
</feature>
<dbReference type="PANTHER" id="PTHR43163">
    <property type="entry name" value="DIPEPTIDE TRANSPORT SYSTEM PERMEASE PROTEIN DPPB-RELATED"/>
    <property type="match status" value="1"/>
</dbReference>
<name>A0A1Y6B8H6_9PROT</name>
<dbReference type="GO" id="GO:0071916">
    <property type="term" value="F:dipeptide transmembrane transporter activity"/>
    <property type="evidence" value="ECO:0007669"/>
    <property type="project" value="TreeGrafter"/>
</dbReference>
<keyword evidence="6 7" id="KW-0472">Membrane</keyword>
<feature type="transmembrane region" description="Helical" evidence="7">
    <location>
        <begin position="12"/>
        <end position="31"/>
    </location>
</feature>
<reference evidence="9 10" key="1">
    <citation type="submission" date="2017-04" db="EMBL/GenBank/DDBJ databases">
        <authorList>
            <person name="Afonso C.L."/>
            <person name="Miller P.J."/>
            <person name="Scott M.A."/>
            <person name="Spackman E."/>
            <person name="Goraichik I."/>
            <person name="Dimitrov K.M."/>
            <person name="Suarez D.L."/>
            <person name="Swayne D.E."/>
        </authorList>
    </citation>
    <scope>NUCLEOTIDE SEQUENCE [LARGE SCALE GENOMIC DNA]</scope>
    <source>
        <strain evidence="9 10">USBA 355</strain>
    </source>
</reference>
<dbReference type="PANTHER" id="PTHR43163:SF6">
    <property type="entry name" value="DIPEPTIDE TRANSPORT SYSTEM PERMEASE PROTEIN DPPB-RELATED"/>
    <property type="match status" value="1"/>
</dbReference>
<evidence type="ECO:0000313" key="10">
    <source>
        <dbReference type="Proteomes" id="UP000192917"/>
    </source>
</evidence>
<keyword evidence="2 7" id="KW-0813">Transport</keyword>
<dbReference type="STRING" id="560819.SAMN05428998_102159"/>
<keyword evidence="5 7" id="KW-1133">Transmembrane helix</keyword>
<feature type="transmembrane region" description="Helical" evidence="7">
    <location>
        <begin position="288"/>
        <end position="309"/>
    </location>
</feature>
<dbReference type="InterPro" id="IPR000515">
    <property type="entry name" value="MetI-like"/>
</dbReference>
<evidence type="ECO:0000256" key="2">
    <source>
        <dbReference type="ARBA" id="ARBA00022448"/>
    </source>
</evidence>
<protein>
    <submittedName>
        <fullName evidence="9">Peptide/nickel transport system permease protein</fullName>
    </submittedName>
</protein>
<feature type="domain" description="ABC transmembrane type-1" evidence="8">
    <location>
        <begin position="96"/>
        <end position="302"/>
    </location>
</feature>
<dbReference type="GO" id="GO:0005886">
    <property type="term" value="C:plasma membrane"/>
    <property type="evidence" value="ECO:0007669"/>
    <property type="project" value="UniProtKB-SubCell"/>
</dbReference>
<evidence type="ECO:0000256" key="6">
    <source>
        <dbReference type="ARBA" id="ARBA00023136"/>
    </source>
</evidence>
<dbReference type="Pfam" id="PF19300">
    <property type="entry name" value="BPD_transp_1_N"/>
    <property type="match status" value="1"/>
</dbReference>
<proteinExistence type="inferred from homology"/>
<feature type="transmembrane region" description="Helical" evidence="7">
    <location>
        <begin position="100"/>
        <end position="123"/>
    </location>
</feature>
<dbReference type="Proteomes" id="UP000192917">
    <property type="component" value="Unassembled WGS sequence"/>
</dbReference>
<evidence type="ECO:0000256" key="5">
    <source>
        <dbReference type="ARBA" id="ARBA00022989"/>
    </source>
</evidence>
<organism evidence="9 10">
    <name type="scientific">Tistlia consotensis USBA 355</name>
    <dbReference type="NCBI Taxonomy" id="560819"/>
    <lineage>
        <taxon>Bacteria</taxon>
        <taxon>Pseudomonadati</taxon>
        <taxon>Pseudomonadota</taxon>
        <taxon>Alphaproteobacteria</taxon>
        <taxon>Rhodospirillales</taxon>
        <taxon>Rhodovibrionaceae</taxon>
        <taxon>Tistlia</taxon>
    </lineage>
</organism>
<dbReference type="InterPro" id="IPR035906">
    <property type="entry name" value="MetI-like_sf"/>
</dbReference>
<evidence type="ECO:0000256" key="4">
    <source>
        <dbReference type="ARBA" id="ARBA00022692"/>
    </source>
</evidence>
<accession>A0A1Y6B8H6</accession>
<evidence type="ECO:0000259" key="8">
    <source>
        <dbReference type="PROSITE" id="PS50928"/>
    </source>
</evidence>
<keyword evidence="3" id="KW-1003">Cell membrane</keyword>
<feature type="transmembrane region" description="Helical" evidence="7">
    <location>
        <begin position="176"/>
        <end position="196"/>
    </location>
</feature>
<comment type="similarity">
    <text evidence="7">Belongs to the binding-protein-dependent transport system permease family.</text>
</comment>
<sequence length="316" mass="33893">MSLSYFIRRCGYIVFTLLVVSLLVFGITQLLPGNAAVMLLGENATPEALAAVSSRLGLDQPAWLQYWHWLSGVLAGDFGTSLRTGLPVGPMIFGALGRSLLLAAAALLLMLAVAVPLGVVAALKRGRLADLLVSLVSYVGVSVPEFVTATIVLILLADPALRLFPASGYVPLGEDFWAGLHHLVLPVLTISVILVAHVSRMVRSEMVDVLHSDYVRAARLKGLRRRTVLIRHALRNALLPTITVVALDVGYLLGGIIVVEEIFAFPGIGRQLIVAIQARDLPAIQAGALVMAATYGLANFAADIAYAWLDKRIQYD</sequence>
<gene>
    <name evidence="9" type="ORF">SAMN05428998_102159</name>
</gene>
<evidence type="ECO:0000313" key="9">
    <source>
        <dbReference type="EMBL" id="SME98331.1"/>
    </source>
</evidence>
<dbReference type="InterPro" id="IPR045621">
    <property type="entry name" value="BPD_transp_1_N"/>
</dbReference>
<evidence type="ECO:0000256" key="7">
    <source>
        <dbReference type="RuleBase" id="RU363032"/>
    </source>
</evidence>
<dbReference type="SUPFAM" id="SSF161098">
    <property type="entry name" value="MetI-like"/>
    <property type="match status" value="1"/>
</dbReference>
<dbReference type="PROSITE" id="PS50928">
    <property type="entry name" value="ABC_TM1"/>
    <property type="match status" value="1"/>
</dbReference>
<keyword evidence="4 7" id="KW-0812">Transmembrane</keyword>
<keyword evidence="10" id="KW-1185">Reference proteome</keyword>
<dbReference type="AlphaFoldDB" id="A0A1Y6B8H6"/>